<dbReference type="WBParaSite" id="maker-uti_cns_0003617-snap-gene-0.4-mRNA-1">
    <property type="protein sequence ID" value="maker-uti_cns_0003617-snap-gene-0.4-mRNA-1"/>
    <property type="gene ID" value="maker-uti_cns_0003617-snap-gene-0.4"/>
</dbReference>
<feature type="region of interest" description="Disordered" evidence="1">
    <location>
        <begin position="107"/>
        <end position="126"/>
    </location>
</feature>
<feature type="compositionally biased region" description="Low complexity" evidence="1">
    <location>
        <begin position="242"/>
        <end position="264"/>
    </location>
</feature>
<feature type="region of interest" description="Disordered" evidence="1">
    <location>
        <begin position="209"/>
        <end position="334"/>
    </location>
</feature>
<dbReference type="Proteomes" id="UP000095280">
    <property type="component" value="Unplaced"/>
</dbReference>
<feature type="compositionally biased region" description="Polar residues" evidence="1">
    <location>
        <begin position="116"/>
        <end position="126"/>
    </location>
</feature>
<sequence length="487" mass="53456">SQQQQKQQQQQQQLRSRLSVPRLLTPENSFESGDDLASPIDPESSAAAAAASAAADDDAVAEVSPAKERSRGSFGSRLKRKLSPRWKKAVPRPRGQSYLYSDLPQYDSDFEPLHQPTPQGGSRAQHLNGSIKQRILCLKGEPSREDLFAQRRAQYSKTPSSSDLHARMAEPLLFAQSQLWRAASKSGQKSIEAMPGISMWLPLHPLPSRRLLGDGRRRDPSPGPGAPAESPTIIPPTPPPGSSSVRRPAVAGASAAAKSTYSSPGGKRRQLPPTPPGARAPPPIFIPQPQQQQQQPQQPMPSVLPHTMPNGFAGNGPVRGLQRGIQRQDKVDLPSDIRQDYYPTDQFRFAAPDAYAQLGMHHAANAAPGGSFDFDEQNAFDDLNDEDYFDDEFTDCQANRLDYEDYFWSHRSRDQFEATSPYGGYTSCNSFKMEKIHQPRSHSRRHTSRSSAAGFATYRPRNSGAAGSGGGVGHRVPKRIVYSYAPV</sequence>
<evidence type="ECO:0000313" key="3">
    <source>
        <dbReference type="WBParaSite" id="maker-uti_cns_0003617-snap-gene-0.4-mRNA-1"/>
    </source>
</evidence>
<evidence type="ECO:0000313" key="2">
    <source>
        <dbReference type="Proteomes" id="UP000095280"/>
    </source>
</evidence>
<feature type="compositionally biased region" description="Low complexity" evidence="1">
    <location>
        <begin position="1"/>
        <end position="13"/>
    </location>
</feature>
<feature type="compositionally biased region" description="Low complexity" evidence="1">
    <location>
        <begin position="41"/>
        <end position="54"/>
    </location>
</feature>
<accession>A0A1I8GYL8</accession>
<feature type="compositionally biased region" description="Low complexity" evidence="1">
    <location>
        <begin position="287"/>
        <end position="297"/>
    </location>
</feature>
<reference evidence="3" key="1">
    <citation type="submission" date="2016-11" db="UniProtKB">
        <authorList>
            <consortium name="WormBaseParasite"/>
        </authorList>
    </citation>
    <scope>IDENTIFICATION</scope>
</reference>
<feature type="region of interest" description="Disordered" evidence="1">
    <location>
        <begin position="1"/>
        <end position="101"/>
    </location>
</feature>
<feature type="compositionally biased region" description="Basic and acidic residues" evidence="1">
    <location>
        <begin position="211"/>
        <end position="220"/>
    </location>
</feature>
<organism evidence="2 3">
    <name type="scientific">Macrostomum lignano</name>
    <dbReference type="NCBI Taxonomy" id="282301"/>
    <lineage>
        <taxon>Eukaryota</taxon>
        <taxon>Metazoa</taxon>
        <taxon>Spiralia</taxon>
        <taxon>Lophotrochozoa</taxon>
        <taxon>Platyhelminthes</taxon>
        <taxon>Rhabditophora</taxon>
        <taxon>Macrostomorpha</taxon>
        <taxon>Macrostomida</taxon>
        <taxon>Macrostomidae</taxon>
        <taxon>Macrostomum</taxon>
    </lineage>
</organism>
<keyword evidence="2" id="KW-1185">Reference proteome</keyword>
<evidence type="ECO:0000256" key="1">
    <source>
        <dbReference type="SAM" id="MobiDB-lite"/>
    </source>
</evidence>
<feature type="compositionally biased region" description="Basic residues" evidence="1">
    <location>
        <begin position="438"/>
        <end position="448"/>
    </location>
</feature>
<proteinExistence type="predicted"/>
<feature type="region of interest" description="Disordered" evidence="1">
    <location>
        <begin position="436"/>
        <end position="472"/>
    </location>
</feature>
<protein>
    <submittedName>
        <fullName evidence="3">SH2 domain-containing protein</fullName>
    </submittedName>
</protein>
<feature type="compositionally biased region" description="Basic residues" evidence="1">
    <location>
        <begin position="77"/>
        <end position="91"/>
    </location>
</feature>
<dbReference type="AlphaFoldDB" id="A0A1I8GYL8"/>
<feature type="compositionally biased region" description="Pro residues" evidence="1">
    <location>
        <begin position="272"/>
        <end position="286"/>
    </location>
</feature>
<name>A0A1I8GYL8_9PLAT</name>